<protein>
    <submittedName>
        <fullName evidence="3">Uncharacterized protein</fullName>
    </submittedName>
</protein>
<proteinExistence type="predicted"/>
<reference evidence="3 4" key="1">
    <citation type="submission" date="2022-01" db="EMBL/GenBank/DDBJ databases">
        <title>Whole genome-based taxonomy of the Shewanellaceae.</title>
        <authorList>
            <person name="Martin-Rodriguez A.J."/>
        </authorList>
    </citation>
    <scope>NUCLEOTIDE SEQUENCE [LARGE SCALE GENOMIC DNA]</scope>
    <source>
        <strain evidence="3 4">DSM 24955</strain>
    </source>
</reference>
<dbReference type="RefSeq" id="WP_248955570.1">
    <property type="nucleotide sequence ID" value="NZ_JAKIKU010000004.1"/>
</dbReference>
<feature type="region of interest" description="Disordered" evidence="2">
    <location>
        <begin position="33"/>
        <end position="52"/>
    </location>
</feature>
<keyword evidence="4" id="KW-1185">Reference proteome</keyword>
<keyword evidence="1" id="KW-0175">Coiled coil</keyword>
<feature type="coiled-coil region" evidence="1">
    <location>
        <begin position="64"/>
        <end position="112"/>
    </location>
</feature>
<evidence type="ECO:0000313" key="3">
    <source>
        <dbReference type="EMBL" id="MCL1045559.1"/>
    </source>
</evidence>
<evidence type="ECO:0000256" key="1">
    <source>
        <dbReference type="SAM" id="Coils"/>
    </source>
</evidence>
<organism evidence="3 4">
    <name type="scientific">Shewanella electrodiphila</name>
    <dbReference type="NCBI Taxonomy" id="934143"/>
    <lineage>
        <taxon>Bacteria</taxon>
        <taxon>Pseudomonadati</taxon>
        <taxon>Pseudomonadota</taxon>
        <taxon>Gammaproteobacteria</taxon>
        <taxon>Alteromonadales</taxon>
        <taxon>Shewanellaceae</taxon>
        <taxon>Shewanella</taxon>
    </lineage>
</organism>
<accession>A0ABT0KP51</accession>
<dbReference type="Proteomes" id="UP001202134">
    <property type="component" value="Unassembled WGS sequence"/>
</dbReference>
<name>A0ABT0KP51_9GAMM</name>
<evidence type="ECO:0000313" key="4">
    <source>
        <dbReference type="Proteomes" id="UP001202134"/>
    </source>
</evidence>
<comment type="caution">
    <text evidence="3">The sequence shown here is derived from an EMBL/GenBank/DDBJ whole genome shotgun (WGS) entry which is preliminary data.</text>
</comment>
<dbReference type="EMBL" id="JAKIKU010000004">
    <property type="protein sequence ID" value="MCL1045559.1"/>
    <property type="molecule type" value="Genomic_DNA"/>
</dbReference>
<evidence type="ECO:0000256" key="2">
    <source>
        <dbReference type="SAM" id="MobiDB-lite"/>
    </source>
</evidence>
<gene>
    <name evidence="3" type="ORF">L2737_09500</name>
</gene>
<sequence>MKYLGVLILILLLAIASLFVGLQMGKGQLNQAEESQSNQLSKTPRSEGVTSLPSELAIESSHLVSELKQEVLQLKQQLAEKNSLIDAMNSSMGLLEQQVELAYSEIDQVTEQTHDSPFHPEPDSISTDQANQWVPENFANAIASQQGDMVALFKRHHQADTNQEWATEREQALKDSFALSEYADMVNITSVNCKTSTCEVRGEELEPNGWMLVSQRLQETSLSKNASTWTYLIGNEEGETLIHMLSEVDDSTVENQ</sequence>